<comment type="similarity">
    <text evidence="8">Belongs to the TMEM134/TMEM230 family.</text>
</comment>
<sequence>MSIRKVNSSARYHKLNNSDEDFVDSQFQSLPTTFPTKAVALAIFLFMLGSILLVIGCMLLTGYIDVMYADRTWPVVILGVLLFIPGFYHVRIAFYAWRGYKGFSYNDIPDFN</sequence>
<dbReference type="PANTHER" id="PTHR15664">
    <property type="entry name" value="C20ORF30 PROTEIN"/>
    <property type="match status" value="1"/>
</dbReference>
<dbReference type="Proteomes" id="UP001652625">
    <property type="component" value="Chromosome 03"/>
</dbReference>
<keyword evidence="10" id="KW-0967">Endosome</keyword>
<evidence type="ECO:0000256" key="11">
    <source>
        <dbReference type="ARBA" id="ARBA00022989"/>
    </source>
</evidence>
<evidence type="ECO:0000256" key="16">
    <source>
        <dbReference type="ARBA" id="ARBA00024003"/>
    </source>
</evidence>
<proteinExistence type="inferred from homology"/>
<evidence type="ECO:0000256" key="1">
    <source>
        <dbReference type="ARBA" id="ARBA00004141"/>
    </source>
</evidence>
<evidence type="ECO:0000256" key="5">
    <source>
        <dbReference type="ARBA" id="ARBA00004419"/>
    </source>
</evidence>
<evidence type="ECO:0000256" key="13">
    <source>
        <dbReference type="ARBA" id="ARBA00023034"/>
    </source>
</evidence>
<keyword evidence="14 18" id="KW-0472">Membrane</keyword>
<evidence type="ECO:0000256" key="9">
    <source>
        <dbReference type="ARBA" id="ARBA00022692"/>
    </source>
</evidence>
<feature type="transmembrane region" description="Helical" evidence="18">
    <location>
        <begin position="38"/>
        <end position="63"/>
    </location>
</feature>
<evidence type="ECO:0000256" key="14">
    <source>
        <dbReference type="ARBA" id="ARBA00023136"/>
    </source>
</evidence>
<protein>
    <recommendedName>
        <fullName evidence="17">Transmembrane protein 230</fullName>
    </recommendedName>
</protein>
<name>A0ABM4BGY7_HYDVU</name>
<evidence type="ECO:0000256" key="10">
    <source>
        <dbReference type="ARBA" id="ARBA00022753"/>
    </source>
</evidence>
<evidence type="ECO:0000256" key="3">
    <source>
        <dbReference type="ARBA" id="ARBA00004234"/>
    </source>
</evidence>
<keyword evidence="15" id="KW-0968">Cytoplasmic vesicle</keyword>
<evidence type="ECO:0000256" key="17">
    <source>
        <dbReference type="ARBA" id="ARBA00024088"/>
    </source>
</evidence>
<comment type="function">
    <text evidence="16">Involved in trafficking and recycling of synaptic vesicles.</text>
</comment>
<dbReference type="PANTHER" id="PTHR15664:SF6">
    <property type="entry name" value="TRANSMEMBRANE PROTEIN 230"/>
    <property type="match status" value="1"/>
</dbReference>
<reference evidence="20" key="1">
    <citation type="submission" date="2025-08" db="UniProtKB">
        <authorList>
            <consortium name="RefSeq"/>
        </authorList>
    </citation>
    <scope>IDENTIFICATION</scope>
</reference>
<evidence type="ECO:0000256" key="15">
    <source>
        <dbReference type="ARBA" id="ARBA00023329"/>
    </source>
</evidence>
<gene>
    <name evidence="20" type="primary">LOC100208740</name>
</gene>
<dbReference type="RefSeq" id="XP_065648285.1">
    <property type="nucleotide sequence ID" value="XM_065792213.1"/>
</dbReference>
<keyword evidence="9 18" id="KW-0812">Transmembrane</keyword>
<keyword evidence="19" id="KW-1185">Reference proteome</keyword>
<keyword evidence="11 18" id="KW-1133">Transmembrane helix</keyword>
<evidence type="ECO:0000313" key="20">
    <source>
        <dbReference type="RefSeq" id="XP_065648285.1"/>
    </source>
</evidence>
<feature type="transmembrane region" description="Helical" evidence="18">
    <location>
        <begin position="75"/>
        <end position="97"/>
    </location>
</feature>
<evidence type="ECO:0000256" key="12">
    <source>
        <dbReference type="ARBA" id="ARBA00023018"/>
    </source>
</evidence>
<accession>A0ABM4BGY7</accession>
<comment type="subcellular location">
    <subcellularLocation>
        <location evidence="5">Cytoplasmic vesicle</location>
        <location evidence="5">Autophagosome</location>
    </subcellularLocation>
    <subcellularLocation>
        <location evidence="3">Cytoplasmic vesicle</location>
        <location evidence="3">Secretory vesicle</location>
        <location evidence="3">Synaptic vesicle</location>
    </subcellularLocation>
    <subcellularLocation>
        <location evidence="4">Early endosome</location>
    </subcellularLocation>
    <subcellularLocation>
        <location evidence="6">Golgi apparatus</location>
        <location evidence="6">trans-Golgi network</location>
    </subcellularLocation>
    <subcellularLocation>
        <location evidence="7">Late endosome</location>
    </subcellularLocation>
    <subcellularLocation>
        <location evidence="1">Membrane</location>
        <topology evidence="1">Multi-pass membrane protein</topology>
    </subcellularLocation>
    <subcellularLocation>
        <location evidence="2">Recycling endosome</location>
    </subcellularLocation>
</comment>
<dbReference type="InterPro" id="IPR008590">
    <property type="entry name" value="TMEM_230/134"/>
</dbReference>
<dbReference type="GeneID" id="100208740"/>
<evidence type="ECO:0000256" key="8">
    <source>
        <dbReference type="ARBA" id="ARBA00007743"/>
    </source>
</evidence>
<evidence type="ECO:0000256" key="7">
    <source>
        <dbReference type="ARBA" id="ARBA00004603"/>
    </source>
</evidence>
<dbReference type="InterPro" id="IPR044234">
    <property type="entry name" value="TMEM230"/>
</dbReference>
<evidence type="ECO:0000256" key="18">
    <source>
        <dbReference type="SAM" id="Phobius"/>
    </source>
</evidence>
<evidence type="ECO:0000256" key="2">
    <source>
        <dbReference type="ARBA" id="ARBA00004172"/>
    </source>
</evidence>
<keyword evidence="12" id="KW-0770">Synapse</keyword>
<keyword evidence="13" id="KW-0333">Golgi apparatus</keyword>
<evidence type="ECO:0000256" key="6">
    <source>
        <dbReference type="ARBA" id="ARBA00004601"/>
    </source>
</evidence>
<organism evidence="19 20">
    <name type="scientific">Hydra vulgaris</name>
    <name type="common">Hydra</name>
    <name type="synonym">Hydra attenuata</name>
    <dbReference type="NCBI Taxonomy" id="6087"/>
    <lineage>
        <taxon>Eukaryota</taxon>
        <taxon>Metazoa</taxon>
        <taxon>Cnidaria</taxon>
        <taxon>Hydrozoa</taxon>
        <taxon>Hydroidolina</taxon>
        <taxon>Anthoathecata</taxon>
        <taxon>Aplanulata</taxon>
        <taxon>Hydridae</taxon>
        <taxon>Hydra</taxon>
    </lineage>
</organism>
<evidence type="ECO:0000256" key="4">
    <source>
        <dbReference type="ARBA" id="ARBA00004412"/>
    </source>
</evidence>
<dbReference type="Pfam" id="PF05915">
    <property type="entry name" value="TMEM_230_134"/>
    <property type="match status" value="1"/>
</dbReference>
<evidence type="ECO:0000313" key="19">
    <source>
        <dbReference type="Proteomes" id="UP001652625"/>
    </source>
</evidence>